<dbReference type="RefSeq" id="WP_165401161.1">
    <property type="nucleotide sequence ID" value="NZ_SGWQ01000001.1"/>
</dbReference>
<sequence length="227" mass="25175">MTVVLVVAGIVVLYVLLNVLTFVLPRTFVKKRQAAKNAERERFAAEAGWRFDASVPELTTRYPVPPFTEHGDRRVAFGVLSGVQEGVPFTAFDFRMRTGVRTGLLWSEETEVHTVFALRLPVPIPPLRLFAVASQKFADQPAPRTADPEFNKRYLIEDGDPAVVNRLFTPAATRLMVENDIGNLSVRGGELVCTASKVFAKTSAREIAERVRVLAMVVHAITRGGQR</sequence>
<gene>
    <name evidence="2" type="ORF">EV193_101132</name>
</gene>
<dbReference type="EMBL" id="SGWQ01000001">
    <property type="protein sequence ID" value="RZS44257.1"/>
    <property type="molecule type" value="Genomic_DNA"/>
</dbReference>
<comment type="caution">
    <text evidence="2">The sequence shown here is derived from an EMBL/GenBank/DDBJ whole genome shotgun (WGS) entry which is preliminary data.</text>
</comment>
<keyword evidence="3" id="KW-1185">Reference proteome</keyword>
<organism evidence="2 3">
    <name type="scientific">Herbihabitans rhizosphaerae</name>
    <dbReference type="NCBI Taxonomy" id="1872711"/>
    <lineage>
        <taxon>Bacteria</taxon>
        <taxon>Bacillati</taxon>
        <taxon>Actinomycetota</taxon>
        <taxon>Actinomycetes</taxon>
        <taxon>Pseudonocardiales</taxon>
        <taxon>Pseudonocardiaceae</taxon>
        <taxon>Herbihabitans</taxon>
    </lineage>
</organism>
<keyword evidence="1" id="KW-0472">Membrane</keyword>
<feature type="transmembrane region" description="Helical" evidence="1">
    <location>
        <begin position="6"/>
        <end position="24"/>
    </location>
</feature>
<accession>A0A4Q7L4Q4</accession>
<proteinExistence type="predicted"/>
<keyword evidence="1" id="KW-0812">Transmembrane</keyword>
<reference evidence="2 3" key="1">
    <citation type="submission" date="2019-02" db="EMBL/GenBank/DDBJ databases">
        <title>Genomic Encyclopedia of Type Strains, Phase IV (KMG-IV): sequencing the most valuable type-strain genomes for metagenomic binning, comparative biology and taxonomic classification.</title>
        <authorList>
            <person name="Goeker M."/>
        </authorList>
    </citation>
    <scope>NUCLEOTIDE SEQUENCE [LARGE SCALE GENOMIC DNA]</scope>
    <source>
        <strain evidence="2 3">DSM 101727</strain>
    </source>
</reference>
<evidence type="ECO:0000313" key="3">
    <source>
        <dbReference type="Proteomes" id="UP000294257"/>
    </source>
</evidence>
<dbReference type="AlphaFoldDB" id="A0A4Q7L4Q4"/>
<dbReference type="Proteomes" id="UP000294257">
    <property type="component" value="Unassembled WGS sequence"/>
</dbReference>
<evidence type="ECO:0000256" key="1">
    <source>
        <dbReference type="SAM" id="Phobius"/>
    </source>
</evidence>
<keyword evidence="1" id="KW-1133">Transmembrane helix</keyword>
<name>A0A4Q7L4Q4_9PSEU</name>
<evidence type="ECO:0000313" key="2">
    <source>
        <dbReference type="EMBL" id="RZS44257.1"/>
    </source>
</evidence>
<protein>
    <submittedName>
        <fullName evidence="2">Uncharacterized protein</fullName>
    </submittedName>
</protein>